<evidence type="ECO:0000313" key="3">
    <source>
        <dbReference type="Proteomes" id="UP001176941"/>
    </source>
</evidence>
<dbReference type="EMBL" id="OX459957">
    <property type="protein sequence ID" value="CAI9163441.1"/>
    <property type="molecule type" value="Genomic_DNA"/>
</dbReference>
<proteinExistence type="predicted"/>
<name>A0ABN8YU58_RANTA</name>
<feature type="chain" id="PRO_5045471060" description="Secreted protein" evidence="1">
    <location>
        <begin position="22"/>
        <end position="103"/>
    </location>
</feature>
<sequence length="103" mass="11411">MLLLLLGFPFGKNVFLFVVLCFPGKQSLVCICVCMHTQACTQCVYVEICRASQNHRRVASYLSNLPEIPLVTAFVLTLINPYFFYSATPGESVGGSLSFSQCF</sequence>
<keyword evidence="3" id="KW-1185">Reference proteome</keyword>
<evidence type="ECO:0008006" key="4">
    <source>
        <dbReference type="Google" id="ProtNLM"/>
    </source>
</evidence>
<accession>A0ABN8YU58</accession>
<reference evidence="2" key="1">
    <citation type="submission" date="2023-04" db="EMBL/GenBank/DDBJ databases">
        <authorList>
            <consortium name="ELIXIR-Norway"/>
        </authorList>
    </citation>
    <scope>NUCLEOTIDE SEQUENCE [LARGE SCALE GENOMIC DNA]</scope>
</reference>
<evidence type="ECO:0000256" key="1">
    <source>
        <dbReference type="SAM" id="SignalP"/>
    </source>
</evidence>
<gene>
    <name evidence="2" type="ORF">MRATA1EN1_LOCUS12403</name>
</gene>
<organism evidence="2 3">
    <name type="scientific">Rangifer tarandus platyrhynchus</name>
    <name type="common">Svalbard reindeer</name>
    <dbReference type="NCBI Taxonomy" id="3082113"/>
    <lineage>
        <taxon>Eukaryota</taxon>
        <taxon>Metazoa</taxon>
        <taxon>Chordata</taxon>
        <taxon>Craniata</taxon>
        <taxon>Vertebrata</taxon>
        <taxon>Euteleostomi</taxon>
        <taxon>Mammalia</taxon>
        <taxon>Eutheria</taxon>
        <taxon>Laurasiatheria</taxon>
        <taxon>Artiodactyla</taxon>
        <taxon>Ruminantia</taxon>
        <taxon>Pecora</taxon>
        <taxon>Cervidae</taxon>
        <taxon>Odocoileinae</taxon>
        <taxon>Rangifer</taxon>
    </lineage>
</organism>
<evidence type="ECO:0000313" key="2">
    <source>
        <dbReference type="EMBL" id="CAI9163441.1"/>
    </source>
</evidence>
<keyword evidence="1" id="KW-0732">Signal</keyword>
<protein>
    <recommendedName>
        <fullName evidence="4">Secreted protein</fullName>
    </recommendedName>
</protein>
<dbReference type="Proteomes" id="UP001176941">
    <property type="component" value="Chromosome 21"/>
</dbReference>
<feature type="signal peptide" evidence="1">
    <location>
        <begin position="1"/>
        <end position="21"/>
    </location>
</feature>